<dbReference type="GeneID" id="18924118"/>
<feature type="region of interest" description="Disordered" evidence="1">
    <location>
        <begin position="165"/>
        <end position="191"/>
    </location>
</feature>
<dbReference type="KEGG" id="mlr:MELLADRAFT_110565"/>
<dbReference type="InParanoid" id="F4S082"/>
<sequence length="191" mass="19948">MTSWLIYSCKPTSEEEKFIKSNIAKINQKNPDSLGDLPFVSVVDLEGVQDQIQKLGEEDELEADKIKEDIPTVEQSDVVTIIGPNWEVVATEVEGKPYRTGAFLVRPERRVGAGGGIGCGGGDGESMIGESALIGVEGMLEPLAGEDSSDSVSGTGVILDGATELVNSGSSSSSGTLGDKVGCKPGKVSSW</sequence>
<gene>
    <name evidence="2" type="ORF">MELLADRAFT_110565</name>
</gene>
<dbReference type="EMBL" id="GL883134">
    <property type="protein sequence ID" value="EGG01981.1"/>
    <property type="molecule type" value="Genomic_DNA"/>
</dbReference>
<dbReference type="AlphaFoldDB" id="F4S082"/>
<protein>
    <submittedName>
        <fullName evidence="2">Uncharacterized protein</fullName>
    </submittedName>
</protein>
<name>F4S082_MELLP</name>
<accession>F4S082</accession>
<evidence type="ECO:0000313" key="2">
    <source>
        <dbReference type="EMBL" id="EGG01981.1"/>
    </source>
</evidence>
<dbReference type="VEuPathDB" id="FungiDB:MELLADRAFT_110565"/>
<evidence type="ECO:0000313" key="3">
    <source>
        <dbReference type="Proteomes" id="UP000001072"/>
    </source>
</evidence>
<evidence type="ECO:0000256" key="1">
    <source>
        <dbReference type="SAM" id="MobiDB-lite"/>
    </source>
</evidence>
<dbReference type="RefSeq" id="XP_007414815.1">
    <property type="nucleotide sequence ID" value="XM_007414753.1"/>
</dbReference>
<dbReference type="HOGENOM" id="CLU_1421705_0_0_1"/>
<dbReference type="Proteomes" id="UP000001072">
    <property type="component" value="Unassembled WGS sequence"/>
</dbReference>
<reference evidence="3" key="1">
    <citation type="journal article" date="2011" name="Proc. Natl. Acad. Sci. U.S.A.">
        <title>Obligate biotrophy features unraveled by the genomic analysis of rust fungi.</title>
        <authorList>
            <person name="Duplessis S."/>
            <person name="Cuomo C.A."/>
            <person name="Lin Y.-C."/>
            <person name="Aerts A."/>
            <person name="Tisserant E."/>
            <person name="Veneault-Fourrey C."/>
            <person name="Joly D.L."/>
            <person name="Hacquard S."/>
            <person name="Amselem J."/>
            <person name="Cantarel B.L."/>
            <person name="Chiu R."/>
            <person name="Coutinho P.M."/>
            <person name="Feau N."/>
            <person name="Field M."/>
            <person name="Frey P."/>
            <person name="Gelhaye E."/>
            <person name="Goldberg J."/>
            <person name="Grabherr M.G."/>
            <person name="Kodira C.D."/>
            <person name="Kohler A."/>
            <person name="Kuees U."/>
            <person name="Lindquist E.A."/>
            <person name="Lucas S.M."/>
            <person name="Mago R."/>
            <person name="Mauceli E."/>
            <person name="Morin E."/>
            <person name="Murat C."/>
            <person name="Pangilinan J.L."/>
            <person name="Park R."/>
            <person name="Pearson M."/>
            <person name="Quesneville H."/>
            <person name="Rouhier N."/>
            <person name="Sakthikumar S."/>
            <person name="Salamov A.A."/>
            <person name="Schmutz J."/>
            <person name="Selles B."/>
            <person name="Shapiro H."/>
            <person name="Tanguay P."/>
            <person name="Tuskan G.A."/>
            <person name="Henrissat B."/>
            <person name="Van de Peer Y."/>
            <person name="Rouze P."/>
            <person name="Ellis J.G."/>
            <person name="Dodds P.N."/>
            <person name="Schein J.E."/>
            <person name="Zhong S."/>
            <person name="Hamelin R.C."/>
            <person name="Grigoriev I.V."/>
            <person name="Szabo L.J."/>
            <person name="Martin F."/>
        </authorList>
    </citation>
    <scope>NUCLEOTIDE SEQUENCE [LARGE SCALE GENOMIC DNA]</scope>
    <source>
        <strain evidence="3">98AG31 / pathotype 3-4-7</strain>
    </source>
</reference>
<keyword evidence="3" id="KW-1185">Reference proteome</keyword>
<organism evidence="3">
    <name type="scientific">Melampsora larici-populina (strain 98AG31 / pathotype 3-4-7)</name>
    <name type="common">Poplar leaf rust fungus</name>
    <dbReference type="NCBI Taxonomy" id="747676"/>
    <lineage>
        <taxon>Eukaryota</taxon>
        <taxon>Fungi</taxon>
        <taxon>Dikarya</taxon>
        <taxon>Basidiomycota</taxon>
        <taxon>Pucciniomycotina</taxon>
        <taxon>Pucciniomycetes</taxon>
        <taxon>Pucciniales</taxon>
        <taxon>Melampsoraceae</taxon>
        <taxon>Melampsora</taxon>
    </lineage>
</organism>
<proteinExistence type="predicted"/>